<keyword evidence="2" id="KW-0762">Sugar transport</keyword>
<proteinExistence type="predicted"/>
<organism evidence="2 3">
    <name type="scientific">Tissierella simiarum</name>
    <dbReference type="NCBI Taxonomy" id="2841534"/>
    <lineage>
        <taxon>Bacteria</taxon>
        <taxon>Bacillati</taxon>
        <taxon>Bacillota</taxon>
        <taxon>Tissierellia</taxon>
        <taxon>Tissierellales</taxon>
        <taxon>Tissierellaceae</taxon>
        <taxon>Tissierella</taxon>
    </lineage>
</organism>
<keyword evidence="2" id="KW-0813">Transport</keyword>
<reference evidence="2 3" key="1">
    <citation type="submission" date="2021-06" db="EMBL/GenBank/DDBJ databases">
        <authorList>
            <person name="Sun Q."/>
            <person name="Li D."/>
        </authorList>
    </citation>
    <scope>NUCLEOTIDE SEQUENCE [LARGE SCALE GENOMIC DNA]</scope>
    <source>
        <strain evidence="2 3">MSJ-40</strain>
    </source>
</reference>
<feature type="domain" description="PTS EIIB type-4" evidence="1">
    <location>
        <begin position="1"/>
        <end position="162"/>
    </location>
</feature>
<evidence type="ECO:0000259" key="1">
    <source>
        <dbReference type="PROSITE" id="PS51101"/>
    </source>
</evidence>
<dbReference type="Pfam" id="PF03830">
    <property type="entry name" value="PTSIIB_sorb"/>
    <property type="match status" value="1"/>
</dbReference>
<name>A0ABS6E1R1_9FIRM</name>
<dbReference type="Proteomes" id="UP000749471">
    <property type="component" value="Unassembled WGS sequence"/>
</dbReference>
<sequence>MGIVHVRIDDRLIHGQVAAFWCNSLKIDRIMVANDKVASDDMQKSVLRLVAPPGIRTSIISKETAAANIKAGKYETQRVFLILKNPKDAYELINLGVDLKTINVGNMAHREGAIQIKTNIKVTKEDIEYFLKLKEMGVELTAKMIPDDPETDFMDYLKKALD</sequence>
<dbReference type="PROSITE" id="PS51101">
    <property type="entry name" value="PTS_EIIB_TYPE_4"/>
    <property type="match status" value="1"/>
</dbReference>
<evidence type="ECO:0000313" key="2">
    <source>
        <dbReference type="EMBL" id="MBU5436847.1"/>
    </source>
</evidence>
<gene>
    <name evidence="2" type="ORF">KQI42_02435</name>
</gene>
<dbReference type="CDD" id="cd00001">
    <property type="entry name" value="PTS_IIB_man"/>
    <property type="match status" value="1"/>
</dbReference>
<keyword evidence="3" id="KW-1185">Reference proteome</keyword>
<dbReference type="InterPro" id="IPR004720">
    <property type="entry name" value="PTS_IIB_sorbose-sp"/>
</dbReference>
<accession>A0ABS6E1R1</accession>
<protein>
    <submittedName>
        <fullName evidence="2">PTS sugar transporter subunit IIB</fullName>
    </submittedName>
</protein>
<dbReference type="EMBL" id="JAHLPM010000001">
    <property type="protein sequence ID" value="MBU5436847.1"/>
    <property type="molecule type" value="Genomic_DNA"/>
</dbReference>
<comment type="caution">
    <text evidence="2">The sequence shown here is derived from an EMBL/GenBank/DDBJ whole genome shotgun (WGS) entry which is preliminary data.</text>
</comment>
<dbReference type="RefSeq" id="WP_216516344.1">
    <property type="nucleotide sequence ID" value="NZ_JAHLPM010000001.1"/>
</dbReference>
<evidence type="ECO:0000313" key="3">
    <source>
        <dbReference type="Proteomes" id="UP000749471"/>
    </source>
</evidence>